<dbReference type="PANTHER" id="PTHR43157">
    <property type="entry name" value="PHOSPHATIDYLINOSITOL-GLYCAN BIOSYNTHESIS CLASS F PROTEIN-RELATED"/>
    <property type="match status" value="1"/>
</dbReference>
<evidence type="ECO:0000313" key="3">
    <source>
        <dbReference type="EMBL" id="CAD7196158.1"/>
    </source>
</evidence>
<keyword evidence="1" id="KW-0560">Oxidoreductase</keyword>
<dbReference type="InterPro" id="IPR036291">
    <property type="entry name" value="NAD(P)-bd_dom_sf"/>
</dbReference>
<proteinExistence type="inferred from homology"/>
<dbReference type="AlphaFoldDB" id="A0A7R8Z6D4"/>
<dbReference type="GO" id="GO:0016491">
    <property type="term" value="F:oxidoreductase activity"/>
    <property type="evidence" value="ECO:0007669"/>
    <property type="project" value="UniProtKB-KW"/>
</dbReference>
<dbReference type="Pfam" id="PF00106">
    <property type="entry name" value="adh_short"/>
    <property type="match status" value="1"/>
</dbReference>
<organism evidence="3">
    <name type="scientific">Timema douglasi</name>
    <name type="common">Walking stick</name>
    <dbReference type="NCBI Taxonomy" id="61478"/>
    <lineage>
        <taxon>Eukaryota</taxon>
        <taxon>Metazoa</taxon>
        <taxon>Ecdysozoa</taxon>
        <taxon>Arthropoda</taxon>
        <taxon>Hexapoda</taxon>
        <taxon>Insecta</taxon>
        <taxon>Pterygota</taxon>
        <taxon>Neoptera</taxon>
        <taxon>Polyneoptera</taxon>
        <taxon>Phasmatodea</taxon>
        <taxon>Timematodea</taxon>
        <taxon>Timematoidea</taxon>
        <taxon>Timematidae</taxon>
        <taxon>Timema</taxon>
    </lineage>
</organism>
<evidence type="ECO:0000256" key="2">
    <source>
        <dbReference type="RuleBase" id="RU000363"/>
    </source>
</evidence>
<dbReference type="PRINTS" id="PR00080">
    <property type="entry name" value="SDRFAMILY"/>
</dbReference>
<reference evidence="3" key="1">
    <citation type="submission" date="2020-11" db="EMBL/GenBank/DDBJ databases">
        <authorList>
            <person name="Tran Van P."/>
        </authorList>
    </citation>
    <scope>NUCLEOTIDE SEQUENCE</scope>
</reference>
<accession>A0A7R8Z6D4</accession>
<protein>
    <submittedName>
        <fullName evidence="3">Uncharacterized protein</fullName>
    </submittedName>
</protein>
<dbReference type="PRINTS" id="PR00081">
    <property type="entry name" value="GDHRDH"/>
</dbReference>
<comment type="similarity">
    <text evidence="2">Belongs to the short-chain dehydrogenases/reductases (SDR) family.</text>
</comment>
<name>A0A7R8Z6D4_TIMDO</name>
<evidence type="ECO:0000256" key="1">
    <source>
        <dbReference type="ARBA" id="ARBA00023002"/>
    </source>
</evidence>
<dbReference type="SUPFAM" id="SSF51735">
    <property type="entry name" value="NAD(P)-binding Rossmann-fold domains"/>
    <property type="match status" value="1"/>
</dbReference>
<dbReference type="PANTHER" id="PTHR43157:SF31">
    <property type="entry name" value="PHOSPHATIDYLINOSITOL-GLYCAN BIOSYNTHESIS CLASS F PROTEIN"/>
    <property type="match status" value="1"/>
</dbReference>
<gene>
    <name evidence="3" type="ORF">TDIB3V08_LOCUS2514</name>
</gene>
<dbReference type="EMBL" id="OA565031">
    <property type="protein sequence ID" value="CAD7196158.1"/>
    <property type="molecule type" value="Genomic_DNA"/>
</dbReference>
<dbReference type="Gene3D" id="3.40.50.720">
    <property type="entry name" value="NAD(P)-binding Rossmann-like Domain"/>
    <property type="match status" value="1"/>
</dbReference>
<sequence>MDAAEVKGVCNDLPLRSGDVAVITGGARGVGASVVTKLLQCDMHVVIGCRDVKAGEKLIEGLRASGVTSGSAECFPLDMTSHASVRKFAESVLQKCPKIHVLINNAGIMFVPFSLTEDGFESHFAVNYLSHCLLTHLLLPRLKASSMGRYTNCRVVNVSSCAHMAGTIYFDDFNMKDSYLPSAAYAQSKLAQILFTRALERRLRRETAPVQAHAVHPGVVNTEIFNGTFFKQIFPWVIRLFFKSQDEGALPVLYAAVSTELEGKGGTYISNCRVTQTGDLADSEELQEKLWTAMLMAGKLCDKPSVGGHCQLSMYIQSHKERRERAHHSYRRTTHITHGTGCTYRADRTLYPAKENL</sequence>
<dbReference type="InterPro" id="IPR002347">
    <property type="entry name" value="SDR_fam"/>
</dbReference>